<comment type="caution">
    <text evidence="2">The sequence shown here is derived from an EMBL/GenBank/DDBJ whole genome shotgun (WGS) entry which is preliminary data.</text>
</comment>
<dbReference type="AlphaFoldDB" id="A0A850HDJ0"/>
<proteinExistence type="predicted"/>
<dbReference type="SUPFAM" id="SSF88946">
    <property type="entry name" value="Sigma2 domain of RNA polymerase sigma factors"/>
    <property type="match status" value="1"/>
</dbReference>
<keyword evidence="3" id="KW-1185">Reference proteome</keyword>
<evidence type="ECO:0000313" key="3">
    <source>
        <dbReference type="Proteomes" id="UP000546031"/>
    </source>
</evidence>
<feature type="region of interest" description="Disordered" evidence="1">
    <location>
        <begin position="1"/>
        <end position="22"/>
    </location>
</feature>
<reference evidence="2 3" key="1">
    <citation type="submission" date="2020-06" db="EMBL/GenBank/DDBJ databases">
        <title>Altererythrobacter lutimaris sp. nov., a marine bacterium isolated from a tidal flat.</title>
        <authorList>
            <person name="Kim D."/>
            <person name="Yoo Y."/>
            <person name="Kim J.-J."/>
        </authorList>
    </citation>
    <scope>NUCLEOTIDE SEQUENCE [LARGE SCALE GENOMIC DNA]</scope>
    <source>
        <strain evidence="2 3">JGD-16</strain>
    </source>
</reference>
<name>A0A850HDJ0_9SPHN</name>
<accession>A0A850HDJ0</accession>
<dbReference type="GO" id="GO:0006352">
    <property type="term" value="P:DNA-templated transcription initiation"/>
    <property type="evidence" value="ECO:0007669"/>
    <property type="project" value="InterPro"/>
</dbReference>
<dbReference type="EMBL" id="JABWTA010000001">
    <property type="protein sequence ID" value="NVE95465.1"/>
    <property type="molecule type" value="Genomic_DNA"/>
</dbReference>
<evidence type="ECO:0000313" key="2">
    <source>
        <dbReference type="EMBL" id="NVE95465.1"/>
    </source>
</evidence>
<dbReference type="GO" id="GO:0003700">
    <property type="term" value="F:DNA-binding transcription factor activity"/>
    <property type="evidence" value="ECO:0007669"/>
    <property type="project" value="InterPro"/>
</dbReference>
<organism evidence="2 3">
    <name type="scientific">Altererythrobacter lutimaris</name>
    <dbReference type="NCBI Taxonomy" id="2743979"/>
    <lineage>
        <taxon>Bacteria</taxon>
        <taxon>Pseudomonadati</taxon>
        <taxon>Pseudomonadota</taxon>
        <taxon>Alphaproteobacteria</taxon>
        <taxon>Sphingomonadales</taxon>
        <taxon>Erythrobacteraceae</taxon>
        <taxon>Altererythrobacter</taxon>
    </lineage>
</organism>
<evidence type="ECO:0008006" key="4">
    <source>
        <dbReference type="Google" id="ProtNLM"/>
    </source>
</evidence>
<dbReference type="RefSeq" id="WP_176273677.1">
    <property type="nucleotide sequence ID" value="NZ_JABWTA010000001.1"/>
</dbReference>
<dbReference type="Proteomes" id="UP000546031">
    <property type="component" value="Unassembled WGS sequence"/>
</dbReference>
<protein>
    <recommendedName>
        <fullName evidence="4">Sigma-70 family RNA polymerase sigma factor</fullName>
    </recommendedName>
</protein>
<dbReference type="InterPro" id="IPR013325">
    <property type="entry name" value="RNA_pol_sigma_r2"/>
</dbReference>
<gene>
    <name evidence="2" type="ORF">HUO12_11190</name>
</gene>
<evidence type="ECO:0000256" key="1">
    <source>
        <dbReference type="SAM" id="MobiDB-lite"/>
    </source>
</evidence>
<sequence length="228" mass="26028">MTMPANEKPGADPASGKTRPRDVLEAQVERVQLARRLALGQPSPQEDREFARLLETLNGRIVHLIRVYRLTDMLEDARQASAIAVLRALESYNPRQARFTTHVTWQLRGELQSLRHRVRLDQRRSARSAGITTVQLEALSDDGAKPFEPVDDSALLRTEAGASQAMVLQLMDGLLDELHAPEQERWIIHDQLLDREPRGLTLDYTSEQRRQITRRTYRNCMKVLAEMG</sequence>